<evidence type="ECO:0000313" key="2">
    <source>
        <dbReference type="Proteomes" id="UP000247540"/>
    </source>
</evidence>
<reference evidence="1 2" key="1">
    <citation type="submission" date="2018-06" db="EMBL/GenBank/DDBJ databases">
        <title>Genomic Encyclopedia of Type Strains, Phase III (KMG-III): the genomes of soil and plant-associated and newly described type strains.</title>
        <authorList>
            <person name="Whitman W."/>
        </authorList>
    </citation>
    <scope>NUCLEOTIDE SEQUENCE [LARGE SCALE GENOMIC DNA]</scope>
    <source>
        <strain evidence="1 2">CECT 7646</strain>
    </source>
</reference>
<gene>
    <name evidence="1" type="ORF">DFQ15_1436</name>
</gene>
<protein>
    <submittedName>
        <fullName evidence="1">Uncharacterized protein</fullName>
    </submittedName>
</protein>
<evidence type="ECO:0000313" key="1">
    <source>
        <dbReference type="EMBL" id="PYE73011.1"/>
    </source>
</evidence>
<name>A0A318SHW1_9BURK</name>
<proteinExistence type="predicted"/>
<keyword evidence="2" id="KW-1185">Reference proteome</keyword>
<dbReference type="Proteomes" id="UP000247540">
    <property type="component" value="Unassembled WGS sequence"/>
</dbReference>
<dbReference type="AlphaFoldDB" id="A0A318SHW1"/>
<dbReference type="EMBL" id="QJTC01000043">
    <property type="protein sequence ID" value="PYE73011.1"/>
    <property type="molecule type" value="Genomic_DNA"/>
</dbReference>
<sequence length="35" mass="3756">MYGAQATQCVFRNSVTAGFGIVTTDFGIVTEEVSR</sequence>
<accession>A0A318SHW1</accession>
<comment type="caution">
    <text evidence="1">The sequence shown here is derived from an EMBL/GenBank/DDBJ whole genome shotgun (WGS) entry which is preliminary data.</text>
</comment>
<organism evidence="1 2">
    <name type="scientific">Xylophilus ampelinus</name>
    <dbReference type="NCBI Taxonomy" id="54067"/>
    <lineage>
        <taxon>Bacteria</taxon>
        <taxon>Pseudomonadati</taxon>
        <taxon>Pseudomonadota</taxon>
        <taxon>Betaproteobacteria</taxon>
        <taxon>Burkholderiales</taxon>
        <taxon>Xylophilus</taxon>
    </lineage>
</organism>